<protein>
    <submittedName>
        <fullName evidence="3">Uncharacterized protein</fullName>
    </submittedName>
</protein>
<evidence type="ECO:0000256" key="1">
    <source>
        <dbReference type="SAM" id="Coils"/>
    </source>
</evidence>
<evidence type="ECO:0000313" key="3">
    <source>
        <dbReference type="EMBL" id="KAJ3985720.1"/>
    </source>
</evidence>
<sequence>MSHNALLHIPNSLVAIWTRFLPKIVLGRSFSTVVYGFGAVTFAGGIGLSIYFSYQELRCLWIEHKLARCIEHLERVKLKSAAANRRCEVLEQISSRGKQMVVDIERWEKTKEELENILIFNQLPVACAATDGVNPEFEGYDVSVRRKETMRKIKELNELDRRLEEEMKWWNSEGEAKLENNESVTEVRESRLTNSRSADLLLAFLEHNCKSFGTKIMH</sequence>
<evidence type="ECO:0000256" key="2">
    <source>
        <dbReference type="SAM" id="Phobius"/>
    </source>
</evidence>
<feature type="transmembrane region" description="Helical" evidence="2">
    <location>
        <begin position="33"/>
        <end position="54"/>
    </location>
</feature>
<dbReference type="Proteomes" id="UP001163850">
    <property type="component" value="Unassembled WGS sequence"/>
</dbReference>
<reference evidence="3" key="1">
    <citation type="submission" date="2022-08" db="EMBL/GenBank/DDBJ databases">
        <authorList>
            <consortium name="DOE Joint Genome Institute"/>
            <person name="Min B."/>
            <person name="Riley R."/>
            <person name="Sierra-Patev S."/>
            <person name="Naranjo-Ortiz M."/>
            <person name="Looney B."/>
            <person name="Konkel Z."/>
            <person name="Slot J.C."/>
            <person name="Sakamoto Y."/>
            <person name="Steenwyk J.L."/>
            <person name="Rokas A."/>
            <person name="Carro J."/>
            <person name="Camarero S."/>
            <person name="Ferreira P."/>
            <person name="Molpeceres G."/>
            <person name="Ruiz-Duenas F.J."/>
            <person name="Serrano A."/>
            <person name="Henrissat B."/>
            <person name="Drula E."/>
            <person name="Hughes K.W."/>
            <person name="Mata J.L."/>
            <person name="Ishikawa N.K."/>
            <person name="Vargas-Isla R."/>
            <person name="Ushijima S."/>
            <person name="Smith C.A."/>
            <person name="Ahrendt S."/>
            <person name="Andreopoulos W."/>
            <person name="He G."/>
            <person name="Labutti K."/>
            <person name="Lipzen A."/>
            <person name="Ng V."/>
            <person name="Sandor L."/>
            <person name="Barry K."/>
            <person name="Martinez A.T."/>
            <person name="Xiao Y."/>
            <person name="Gibbons J.G."/>
            <person name="Terashima K."/>
            <person name="Hibbett D.S."/>
            <person name="Grigoriev I.V."/>
        </authorList>
    </citation>
    <scope>NUCLEOTIDE SEQUENCE</scope>
    <source>
        <strain evidence="3">TFB7829</strain>
    </source>
</reference>
<dbReference type="AlphaFoldDB" id="A0AA38UT98"/>
<organism evidence="3 4">
    <name type="scientific">Lentinula detonsa</name>
    <dbReference type="NCBI Taxonomy" id="2804962"/>
    <lineage>
        <taxon>Eukaryota</taxon>
        <taxon>Fungi</taxon>
        <taxon>Dikarya</taxon>
        <taxon>Basidiomycota</taxon>
        <taxon>Agaricomycotina</taxon>
        <taxon>Agaricomycetes</taxon>
        <taxon>Agaricomycetidae</taxon>
        <taxon>Agaricales</taxon>
        <taxon>Marasmiineae</taxon>
        <taxon>Omphalotaceae</taxon>
        <taxon>Lentinula</taxon>
    </lineage>
</organism>
<accession>A0AA38UT98</accession>
<keyword evidence="2" id="KW-0472">Membrane</keyword>
<proteinExistence type="predicted"/>
<feature type="coiled-coil region" evidence="1">
    <location>
        <begin position="146"/>
        <end position="173"/>
    </location>
</feature>
<comment type="caution">
    <text evidence="3">The sequence shown here is derived from an EMBL/GenBank/DDBJ whole genome shotgun (WGS) entry which is preliminary data.</text>
</comment>
<keyword evidence="2" id="KW-0812">Transmembrane</keyword>
<keyword evidence="1" id="KW-0175">Coiled coil</keyword>
<keyword evidence="2" id="KW-1133">Transmembrane helix</keyword>
<name>A0AA38UT98_9AGAR</name>
<evidence type="ECO:0000313" key="4">
    <source>
        <dbReference type="Proteomes" id="UP001163850"/>
    </source>
</evidence>
<gene>
    <name evidence="3" type="ORF">F5890DRAFT_1111187</name>
</gene>
<dbReference type="EMBL" id="MU801956">
    <property type="protein sequence ID" value="KAJ3985720.1"/>
    <property type="molecule type" value="Genomic_DNA"/>
</dbReference>